<reference evidence="1 2" key="1">
    <citation type="submission" date="2015-10" db="EMBL/GenBank/DDBJ databases">
        <authorList>
            <person name="Gilbert D.G."/>
        </authorList>
    </citation>
    <scope>NUCLEOTIDE SEQUENCE [LARGE SCALE GENOMIC DNA]</scope>
    <source>
        <strain evidence="1">COMA1</strain>
    </source>
</reference>
<evidence type="ECO:0000313" key="2">
    <source>
        <dbReference type="Proteomes" id="UP000199032"/>
    </source>
</evidence>
<accession>A0A0S4LDA5</accession>
<dbReference type="STRING" id="1742972.COMA1_20299"/>
<name>A0A0S4LDA5_9BACT</name>
<protein>
    <submittedName>
        <fullName evidence="1">Uncharacterized protein</fullName>
    </submittedName>
</protein>
<sequence length="47" mass="5237">MDRDRLGGCVVLVAHEATTGRGILTERKVEMAAAYKRKTVKDFLMAK</sequence>
<proteinExistence type="predicted"/>
<dbReference type="Proteomes" id="UP000199032">
    <property type="component" value="Unassembled WGS sequence"/>
</dbReference>
<gene>
    <name evidence="1" type="ORF">COMA1_20299</name>
</gene>
<keyword evidence="2" id="KW-1185">Reference proteome</keyword>
<evidence type="ECO:0000313" key="1">
    <source>
        <dbReference type="EMBL" id="CUS35477.1"/>
    </source>
</evidence>
<organism evidence="1 2">
    <name type="scientific">Candidatus Nitrospira nitrosa</name>
    <dbReference type="NCBI Taxonomy" id="1742972"/>
    <lineage>
        <taxon>Bacteria</taxon>
        <taxon>Pseudomonadati</taxon>
        <taxon>Nitrospirota</taxon>
        <taxon>Nitrospiria</taxon>
        <taxon>Nitrospirales</taxon>
        <taxon>Nitrospiraceae</taxon>
        <taxon>Nitrospira</taxon>
    </lineage>
</organism>
<dbReference type="AlphaFoldDB" id="A0A0S4LDA5"/>
<dbReference type="EMBL" id="CZQA01000008">
    <property type="protein sequence ID" value="CUS35477.1"/>
    <property type="molecule type" value="Genomic_DNA"/>
</dbReference>